<dbReference type="Gene3D" id="1.25.10.10">
    <property type="entry name" value="Leucine-rich Repeat Variant"/>
    <property type="match status" value="1"/>
</dbReference>
<dbReference type="InterPro" id="IPR036514">
    <property type="entry name" value="SGNH_hydro_sf"/>
</dbReference>
<keyword evidence="1 4" id="KW-0349">Heme</keyword>
<dbReference type="OrthoDB" id="228131at2"/>
<dbReference type="InterPro" id="IPR009056">
    <property type="entry name" value="Cyt_c-like_dom"/>
</dbReference>
<accession>A0A517TB43</accession>
<dbReference type="NCBIfam" id="TIGR02604">
    <property type="entry name" value="Piru_Ver_Nterm"/>
    <property type="match status" value="1"/>
</dbReference>
<evidence type="ECO:0000313" key="8">
    <source>
        <dbReference type="Proteomes" id="UP000319976"/>
    </source>
</evidence>
<dbReference type="GO" id="GO:0020037">
    <property type="term" value="F:heme binding"/>
    <property type="evidence" value="ECO:0007669"/>
    <property type="project" value="InterPro"/>
</dbReference>
<gene>
    <name evidence="7" type="ORF">V22_28480</name>
</gene>
<dbReference type="CDD" id="cd01834">
    <property type="entry name" value="SGNH_hydrolase_like_2"/>
    <property type="match status" value="1"/>
</dbReference>
<feature type="domain" description="Cytochrome c" evidence="6">
    <location>
        <begin position="1289"/>
        <end position="1423"/>
    </location>
</feature>
<evidence type="ECO:0000256" key="5">
    <source>
        <dbReference type="SAM" id="MobiDB-lite"/>
    </source>
</evidence>
<dbReference type="SUPFAM" id="SSF46626">
    <property type="entry name" value="Cytochrome c"/>
    <property type="match status" value="1"/>
</dbReference>
<dbReference type="GO" id="GO:0046872">
    <property type="term" value="F:metal ion binding"/>
    <property type="evidence" value="ECO:0007669"/>
    <property type="project" value="UniProtKB-KW"/>
</dbReference>
<dbReference type="SUPFAM" id="SSF50952">
    <property type="entry name" value="Soluble quinoprotein glucose dehydrogenase"/>
    <property type="match status" value="1"/>
</dbReference>
<evidence type="ECO:0000313" key="7">
    <source>
        <dbReference type="EMBL" id="QDT65592.1"/>
    </source>
</evidence>
<dbReference type="SUPFAM" id="SSF52266">
    <property type="entry name" value="SGNH hydrolase"/>
    <property type="match status" value="1"/>
</dbReference>
<keyword evidence="2 4" id="KW-0479">Metal-binding</keyword>
<evidence type="ECO:0000256" key="4">
    <source>
        <dbReference type="PROSITE-ProRule" id="PRU00433"/>
    </source>
</evidence>
<dbReference type="InterPro" id="IPR011989">
    <property type="entry name" value="ARM-like"/>
</dbReference>
<dbReference type="KEGG" id="chya:V22_28480"/>
<feature type="region of interest" description="Disordered" evidence="5">
    <location>
        <begin position="349"/>
        <end position="376"/>
    </location>
</feature>
<dbReference type="EMBL" id="CP036316">
    <property type="protein sequence ID" value="QDT65592.1"/>
    <property type="molecule type" value="Genomic_DNA"/>
</dbReference>
<dbReference type="InterPro" id="IPR036909">
    <property type="entry name" value="Cyt_c-like_dom_sf"/>
</dbReference>
<dbReference type="GO" id="GO:0009055">
    <property type="term" value="F:electron transfer activity"/>
    <property type="evidence" value="ECO:0007669"/>
    <property type="project" value="InterPro"/>
</dbReference>
<dbReference type="Gene3D" id="1.10.760.10">
    <property type="entry name" value="Cytochrome c-like domain"/>
    <property type="match status" value="1"/>
</dbReference>
<sequence>MMKQISLAARSSLSLSRTFLTCLALLTTVATICLSDGIALAGNQLHIPAGDKPNGKSVVILTGDEEYRSEETGPMLAKILSKKHGFDSTVLFSMSKDGTYIDPNNQKGLTGLEVLNDADLVIIGTRFRDLSDDDAKHLANYLNAGKPVIGFRTSTHAFLGDGTFGGDISFVNFGRKVLGEQWVNHHGKHKHQGGRSVVEQKNADHPILNSVGEIFTPTDIYGVIHLTDDDQILLRGAVTESLDPSSPNVEGEKNNPMQPLAWLHEYNAPNGTTGKSLCTTAGASVDFVDEDLRRLIVNAAYYLTGLQVPSHADVEYVDPFYPSFYGNVRVKDYWKNANLTSEDFVVGKAPARPDPPGAPEWNHRPTKTEGGAGSPALELSKRERVAAVGGSLAERMNLYGTFETLLHTRYPEKEVVFRNFGWPAEEVAIQQRPGNYTNIDDPLQVFGPELFLCFFGFNESYAGSDAAQIDAFITKYREYIARMSGKFSKDGKKPRFVLVSPIAFESTGDPLQPSGVEENKNLKAYTDAIAKLAKEDGYPFIDLFTGTQKLFSAEPGAQYTINGVHLNEKGDLAVGIMLDEQLFGGAHPSGTETADFETIRKWVNDKSWYHMQDYRMLNGWYVYGGRRTWDTETFPTEYRKIRNIVDVRDQYLWDLASGKEVPAEPDDSKTGEIFEPATMFGTRGDSFRKMREPQKLVYPTPEESIDMMTVPEGFKVKLFASEREFPELANPNQLAFDSKGRLWVSCMPNYPQWQPGSERPSDRLLIFEDTDNDGMADKCIPFYDKLICPTGFEFWNGGVLVVDEPRILFLKDTDGDDRADEVIQLIDGIATDDTHHTMGAWEFSHGGLLHMLEGISLSTTLETPWGPFRNKDTGGAYVYDPRAMKFSHYRTPGYGNPWCLVFDKWGNGVVGDGTNAKQHWVTPLAGYEVKTRRTMNPIFDNQGMRPAVGNEFLYSRHFPDDVQGQFIYACVINMHGMPRFNVRDESQGAGFEGERIDDLLSSTDMIFRPVDPKIGPDGALWFGDWCNALIGHMQYSQRDPNRDHVHGRVYRLVYKDKDLLDPITQADKSIPELLDQLTVYEYRTRYRARRELRDRNKDEVYAALDRWIEGVSDPQQLCEAMWIQESFRDVDPKLLDKILASSDFHARAAAVHTITNEHERVSDFHDRMVAAINDPHPRVRVEALRGISFLETDDATALALSAVDQPMDYWIEYTLEHTLHALEPQWKEAGFGTVTATSSDAAKNHLKQHMSKAGPGAEAVKLLDIAEDVDALMSDRLNAVRTLAKLKGGSHHNGEKVFGRVCSACHIAGNIGKKFGPNLSDVGIRMKREEIMRSILLPNETISKGYETVLILTIEGIQHVGFILSEDDNQVTLGIANGKTVSIPNDDIDFRKDMKASSMPEGLMKQIAPIEFLDLVTYLQRQRTPPKKDAAN</sequence>
<dbReference type="PANTHER" id="PTHR33546:SF1">
    <property type="entry name" value="LARGE, MULTIFUNCTIONAL SECRETED PROTEIN"/>
    <property type="match status" value="1"/>
</dbReference>
<dbReference type="InterPro" id="IPR011041">
    <property type="entry name" value="Quinoprot_gluc/sorb_DH_b-prop"/>
</dbReference>
<name>A0A517TB43_9PLAN</name>
<dbReference type="InterPro" id="IPR013428">
    <property type="entry name" value="Membrane-bound_put_N"/>
</dbReference>
<dbReference type="Gene3D" id="3.40.50.1110">
    <property type="entry name" value="SGNH hydrolase"/>
    <property type="match status" value="1"/>
</dbReference>
<evidence type="ECO:0000256" key="1">
    <source>
        <dbReference type="ARBA" id="ARBA00022617"/>
    </source>
</evidence>
<keyword evidence="8" id="KW-1185">Reference proteome</keyword>
<keyword evidence="3 4" id="KW-0408">Iron</keyword>
<reference evidence="7 8" key="1">
    <citation type="submission" date="2019-02" db="EMBL/GenBank/DDBJ databases">
        <title>Deep-cultivation of Planctomycetes and their phenomic and genomic characterization uncovers novel biology.</title>
        <authorList>
            <person name="Wiegand S."/>
            <person name="Jogler M."/>
            <person name="Boedeker C."/>
            <person name="Pinto D."/>
            <person name="Vollmers J."/>
            <person name="Rivas-Marin E."/>
            <person name="Kohn T."/>
            <person name="Peeters S.H."/>
            <person name="Heuer A."/>
            <person name="Rast P."/>
            <person name="Oberbeckmann S."/>
            <person name="Bunk B."/>
            <person name="Jeske O."/>
            <person name="Meyerdierks A."/>
            <person name="Storesund J.E."/>
            <person name="Kallscheuer N."/>
            <person name="Luecker S."/>
            <person name="Lage O.M."/>
            <person name="Pohl T."/>
            <person name="Merkel B.J."/>
            <person name="Hornburger P."/>
            <person name="Mueller R.-W."/>
            <person name="Bruemmer F."/>
            <person name="Labrenz M."/>
            <person name="Spormann A.M."/>
            <person name="Op den Camp H."/>
            <person name="Overmann J."/>
            <person name="Amann R."/>
            <person name="Jetten M.S.M."/>
            <person name="Mascher T."/>
            <person name="Medema M.H."/>
            <person name="Devos D.P."/>
            <person name="Kaster A.-K."/>
            <person name="Ovreas L."/>
            <person name="Rohde M."/>
            <person name="Galperin M.Y."/>
            <person name="Jogler C."/>
        </authorList>
    </citation>
    <scope>NUCLEOTIDE SEQUENCE [LARGE SCALE GENOMIC DNA]</scope>
    <source>
        <strain evidence="7 8">V22</strain>
    </source>
</reference>
<dbReference type="PANTHER" id="PTHR33546">
    <property type="entry name" value="LARGE, MULTIFUNCTIONAL SECRETED PROTEIN-RELATED"/>
    <property type="match status" value="1"/>
</dbReference>
<dbReference type="InterPro" id="IPR013427">
    <property type="entry name" value="Haem-bd_dom_put"/>
</dbReference>
<dbReference type="Gene3D" id="3.40.50.880">
    <property type="match status" value="1"/>
</dbReference>
<protein>
    <submittedName>
        <fullName evidence="7">Trehalose utilization</fullName>
    </submittedName>
</protein>
<proteinExistence type="predicted"/>
<dbReference type="InterPro" id="IPR055557">
    <property type="entry name" value="DUF7133"/>
</dbReference>
<dbReference type="GO" id="GO:0016788">
    <property type="term" value="F:hydrolase activity, acting on ester bonds"/>
    <property type="evidence" value="ECO:0007669"/>
    <property type="project" value="UniProtKB-ARBA"/>
</dbReference>
<evidence type="ECO:0000259" key="6">
    <source>
        <dbReference type="PROSITE" id="PS51007"/>
    </source>
</evidence>
<dbReference type="NCBIfam" id="TIGR02603">
    <property type="entry name" value="CxxCH_TIGR02603"/>
    <property type="match status" value="1"/>
</dbReference>
<dbReference type="Proteomes" id="UP000319976">
    <property type="component" value="Chromosome"/>
</dbReference>
<dbReference type="InterPro" id="IPR013830">
    <property type="entry name" value="SGNH_hydro"/>
</dbReference>
<dbReference type="Pfam" id="PF23500">
    <property type="entry name" value="DUF7133"/>
    <property type="match status" value="1"/>
</dbReference>
<dbReference type="InterPro" id="IPR016024">
    <property type="entry name" value="ARM-type_fold"/>
</dbReference>
<dbReference type="Pfam" id="PF13472">
    <property type="entry name" value="Lipase_GDSL_2"/>
    <property type="match status" value="1"/>
</dbReference>
<evidence type="ECO:0000256" key="2">
    <source>
        <dbReference type="ARBA" id="ARBA00022723"/>
    </source>
</evidence>
<dbReference type="InterPro" id="IPR029062">
    <property type="entry name" value="Class_I_gatase-like"/>
</dbReference>
<evidence type="ECO:0000256" key="3">
    <source>
        <dbReference type="ARBA" id="ARBA00023004"/>
    </source>
</evidence>
<dbReference type="SUPFAM" id="SSF48371">
    <property type="entry name" value="ARM repeat"/>
    <property type="match status" value="1"/>
</dbReference>
<organism evidence="7 8">
    <name type="scientific">Calycomorphotria hydatis</name>
    <dbReference type="NCBI Taxonomy" id="2528027"/>
    <lineage>
        <taxon>Bacteria</taxon>
        <taxon>Pseudomonadati</taxon>
        <taxon>Planctomycetota</taxon>
        <taxon>Planctomycetia</taxon>
        <taxon>Planctomycetales</taxon>
        <taxon>Planctomycetaceae</taxon>
        <taxon>Calycomorphotria</taxon>
    </lineage>
</organism>
<dbReference type="PROSITE" id="PS51007">
    <property type="entry name" value="CYTC"/>
    <property type="match status" value="1"/>
</dbReference>
<dbReference type="SUPFAM" id="SSF52317">
    <property type="entry name" value="Class I glutamine amidotransferase-like"/>
    <property type="match status" value="1"/>
</dbReference>